<protein>
    <recommendedName>
        <fullName evidence="3">Htaa domain-containing protein</fullName>
    </recommendedName>
</protein>
<proteinExistence type="predicted"/>
<keyword evidence="2" id="KW-1185">Reference proteome</keyword>
<dbReference type="RefSeq" id="WP_249738506.1">
    <property type="nucleotide sequence ID" value="NZ_JAKNCJ010000013.1"/>
</dbReference>
<dbReference type="EMBL" id="JAKNCJ010000013">
    <property type="protein sequence ID" value="MCL6424431.1"/>
    <property type="molecule type" value="Genomic_DNA"/>
</dbReference>
<dbReference type="Proteomes" id="UP001203761">
    <property type="component" value="Unassembled WGS sequence"/>
</dbReference>
<comment type="caution">
    <text evidence="1">The sequence shown here is derived from an EMBL/GenBank/DDBJ whole genome shotgun (WGS) entry which is preliminary data.</text>
</comment>
<gene>
    <name evidence="1" type="ORF">Bequi_13760</name>
</gene>
<evidence type="ECO:0000313" key="2">
    <source>
        <dbReference type="Proteomes" id="UP001203761"/>
    </source>
</evidence>
<organism evidence="1 2">
    <name type="scientific">Brachybacterium equifaecis</name>
    <dbReference type="NCBI Taxonomy" id="2910770"/>
    <lineage>
        <taxon>Bacteria</taxon>
        <taxon>Bacillati</taxon>
        <taxon>Actinomycetota</taxon>
        <taxon>Actinomycetes</taxon>
        <taxon>Micrococcales</taxon>
        <taxon>Dermabacteraceae</taxon>
        <taxon>Brachybacterium</taxon>
    </lineage>
</organism>
<evidence type="ECO:0000313" key="1">
    <source>
        <dbReference type="EMBL" id="MCL6424431.1"/>
    </source>
</evidence>
<evidence type="ECO:0008006" key="3">
    <source>
        <dbReference type="Google" id="ProtNLM"/>
    </source>
</evidence>
<accession>A0ABT0R3H6</accession>
<name>A0ABT0R3H6_9MICO</name>
<sequence>MSTQMSTDSRTAAVQQPGPKPLLAGLFADQMARLGLSTATQRHTGAMPTVLIDPARATGALAAELRGVIVQLNGAEVWGPFESARSTGDGFFEIVLGDRTVRTEAQDRLAVSGSAYAEAGGKPVVQYAAAPVADRAYAGGAMDVAFEARDDAGATAPLRASVLEDGSHRR</sequence>
<reference evidence="1" key="1">
    <citation type="submission" date="2022-02" db="EMBL/GenBank/DDBJ databases">
        <authorList>
            <person name="Lee M."/>
            <person name="Kim S.-J."/>
            <person name="Jung M.-Y."/>
        </authorList>
    </citation>
    <scope>NUCLEOTIDE SEQUENCE</scope>
    <source>
        <strain evidence="1">JHP9</strain>
    </source>
</reference>